<protein>
    <submittedName>
        <fullName evidence="2">Uncharacterized protein</fullName>
    </submittedName>
</protein>
<gene>
    <name evidence="2" type="ORF">TWF506_009878</name>
</gene>
<keyword evidence="3" id="KW-1185">Reference proteome</keyword>
<evidence type="ECO:0000313" key="2">
    <source>
        <dbReference type="EMBL" id="KAK6510782.1"/>
    </source>
</evidence>
<name>A0AAN8NTB0_9PEZI</name>
<dbReference type="Proteomes" id="UP001307849">
    <property type="component" value="Unassembled WGS sequence"/>
</dbReference>
<keyword evidence="1" id="KW-1133">Transmembrane helix</keyword>
<reference evidence="2 3" key="1">
    <citation type="submission" date="2019-10" db="EMBL/GenBank/DDBJ databases">
        <authorList>
            <person name="Palmer J.M."/>
        </authorList>
    </citation>
    <scope>NUCLEOTIDE SEQUENCE [LARGE SCALE GENOMIC DNA]</scope>
    <source>
        <strain evidence="2 3">TWF506</strain>
    </source>
</reference>
<evidence type="ECO:0000256" key="1">
    <source>
        <dbReference type="SAM" id="Phobius"/>
    </source>
</evidence>
<keyword evidence="1" id="KW-0812">Transmembrane</keyword>
<proteinExistence type="predicted"/>
<keyword evidence="1" id="KW-0472">Membrane</keyword>
<organism evidence="2 3">
    <name type="scientific">Arthrobotrys conoides</name>
    <dbReference type="NCBI Taxonomy" id="74498"/>
    <lineage>
        <taxon>Eukaryota</taxon>
        <taxon>Fungi</taxon>
        <taxon>Dikarya</taxon>
        <taxon>Ascomycota</taxon>
        <taxon>Pezizomycotina</taxon>
        <taxon>Orbiliomycetes</taxon>
        <taxon>Orbiliales</taxon>
        <taxon>Orbiliaceae</taxon>
        <taxon>Arthrobotrys</taxon>
    </lineage>
</organism>
<dbReference type="AlphaFoldDB" id="A0AAN8NTB0"/>
<feature type="transmembrane region" description="Helical" evidence="1">
    <location>
        <begin position="20"/>
        <end position="42"/>
    </location>
</feature>
<accession>A0AAN8NTB0</accession>
<evidence type="ECO:0000313" key="3">
    <source>
        <dbReference type="Proteomes" id="UP001307849"/>
    </source>
</evidence>
<sequence>MVWTRTVTLSNLERMLFLRLLLKITCLIILLLLVMLPVPLLLPLAPKDLPVLRSVLAPVLILSI</sequence>
<dbReference type="EMBL" id="JAVHJM010000007">
    <property type="protein sequence ID" value="KAK6510782.1"/>
    <property type="molecule type" value="Genomic_DNA"/>
</dbReference>
<comment type="caution">
    <text evidence="2">The sequence shown here is derived from an EMBL/GenBank/DDBJ whole genome shotgun (WGS) entry which is preliminary data.</text>
</comment>